<dbReference type="InterPro" id="IPR050588">
    <property type="entry name" value="WNK_Ser-Thr_kinase"/>
</dbReference>
<dbReference type="EMBL" id="PSQE01000001">
    <property type="protein sequence ID" value="RHN80684.1"/>
    <property type="molecule type" value="Genomic_DNA"/>
</dbReference>
<accession>G7I7D3</accession>
<dbReference type="Gramene" id="rna4640">
    <property type="protein sequence ID" value="RHN80684.1"/>
    <property type="gene ID" value="gene4640"/>
</dbReference>
<dbReference type="InterPro" id="IPR008271">
    <property type="entry name" value="Ser/Thr_kinase_AS"/>
</dbReference>
<dbReference type="PaxDb" id="3880-AES61269"/>
<dbReference type="OMA" id="HYEYDTS"/>
<sequence>MNGVTHLEEDDSEFVEVDPTGRYGRYNEILGKGASKTVYRAFDEYQGIEVAWNQVKLYDFLQSPEDLERLYCEIHLLKTLKHKNIMKFYTSWVDTANRNINFVTEMFTSGTLRQYRLKHKRVNIRAVKHWCIQILRGLLYLHSHDPPVIHRDLKCDNIFINGNQGEVKIGDLGLAAILRKSHAAHCVGTPEFMAPEVYEESYNELVDIYSFGMCILEMVTFEYPYSECTHPAQIYKKVISGKKPDALYKVKDPEVRQFVDKCLATVSLRLSAKELLDDPFLQIDDYEYDLRPVDSGELGDFGPLIRQPLYDLHRSYSNFSNEYSNGFGYEGDCYYHPVDNEPCGIELFEHHDDEEPSEHVDISIKGKKKDDGSIFLRLRISDKEGRVRNIYFPFDIEMDTAISVATEMVAELDITDQDVTSIADMIDGEIASLVPEWQSGPGIVETPRFANQGFCRNCVSNHTSSGSLMDFLSHNQGSLQLPECCKHGCASTHGRFEEITFQSEEYDNHVRENMNIANIADGLQYLGLWNQHESRELSPVESDDQSHSDEQNEQLDKSISAEGQGHNICESKFPPNAIISPRYSSGTRDFSNIRSLYCGLDGDGYEKEIQKELRWLKARYLMELRGLKDQQLGITDKSSRGGNGEHKIDYAIMLPSLTETFKGADSVIRLQSVINNWSSDLSSRPCVHKSSPDSDAKMAENCEAMGSPGEGMMVTAKSFYSGSLFPHSLHRTVSLPVDAVDI</sequence>
<dbReference type="PROSITE" id="PS00108">
    <property type="entry name" value="PROTEIN_KINASE_ST"/>
    <property type="match status" value="1"/>
</dbReference>
<dbReference type="SMART" id="SM00220">
    <property type="entry name" value="S_TKc"/>
    <property type="match status" value="1"/>
</dbReference>
<feature type="compositionally biased region" description="Basic and acidic residues" evidence="9">
    <location>
        <begin position="536"/>
        <end position="556"/>
    </location>
</feature>
<keyword evidence="5 11" id="KW-0418">Kinase</keyword>
<dbReference type="OrthoDB" id="4062651at2759"/>
<evidence type="ECO:0000313" key="14">
    <source>
        <dbReference type="Proteomes" id="UP000002051"/>
    </source>
</evidence>
<name>G7I7D3_MEDTR</name>
<keyword evidence="6" id="KW-0067">ATP-binding</keyword>
<dbReference type="GO" id="GO:0005524">
    <property type="term" value="F:ATP binding"/>
    <property type="evidence" value="ECO:0007669"/>
    <property type="project" value="UniProtKB-KW"/>
</dbReference>
<evidence type="ECO:0000256" key="9">
    <source>
        <dbReference type="SAM" id="MobiDB-lite"/>
    </source>
</evidence>
<comment type="catalytic activity">
    <reaction evidence="8">
        <text>L-seryl-[protein] + ATP = O-phospho-L-seryl-[protein] + ADP + H(+)</text>
        <dbReference type="Rhea" id="RHEA:17989"/>
        <dbReference type="Rhea" id="RHEA-COMP:9863"/>
        <dbReference type="Rhea" id="RHEA-COMP:11604"/>
        <dbReference type="ChEBI" id="CHEBI:15378"/>
        <dbReference type="ChEBI" id="CHEBI:29999"/>
        <dbReference type="ChEBI" id="CHEBI:30616"/>
        <dbReference type="ChEBI" id="CHEBI:83421"/>
        <dbReference type="ChEBI" id="CHEBI:456216"/>
        <dbReference type="EC" id="2.7.11.1"/>
    </reaction>
</comment>
<evidence type="ECO:0000256" key="3">
    <source>
        <dbReference type="ARBA" id="ARBA00022679"/>
    </source>
</evidence>
<protein>
    <recommendedName>
        <fullName evidence="1">non-specific serine/threonine protein kinase</fullName>
        <ecNumber evidence="1">2.7.11.1</ecNumber>
    </recommendedName>
</protein>
<dbReference type="GO" id="GO:0005737">
    <property type="term" value="C:cytoplasm"/>
    <property type="evidence" value="ECO:0000318"/>
    <property type="project" value="GO_Central"/>
</dbReference>
<dbReference type="GO" id="GO:0004674">
    <property type="term" value="F:protein serine/threonine kinase activity"/>
    <property type="evidence" value="ECO:0000318"/>
    <property type="project" value="GO_Central"/>
</dbReference>
<evidence type="ECO:0000256" key="6">
    <source>
        <dbReference type="ARBA" id="ARBA00022840"/>
    </source>
</evidence>
<dbReference type="EnsemblPlants" id="AES61269">
    <property type="protein sequence ID" value="AES61269"/>
    <property type="gene ID" value="MTR_1g081330"/>
</dbReference>
<keyword evidence="3 12" id="KW-0808">Transferase</keyword>
<dbReference type="AlphaFoldDB" id="G7I7D3"/>
<dbReference type="Gene3D" id="3.10.20.90">
    <property type="entry name" value="Phosphatidylinositol 3-kinase Catalytic Subunit, Chain A, domain 1"/>
    <property type="match status" value="1"/>
</dbReference>
<organism evidence="11 14">
    <name type="scientific">Medicago truncatula</name>
    <name type="common">Barrel medic</name>
    <name type="synonym">Medicago tribuloides</name>
    <dbReference type="NCBI Taxonomy" id="3880"/>
    <lineage>
        <taxon>Eukaryota</taxon>
        <taxon>Viridiplantae</taxon>
        <taxon>Streptophyta</taxon>
        <taxon>Embryophyta</taxon>
        <taxon>Tracheophyta</taxon>
        <taxon>Spermatophyta</taxon>
        <taxon>Magnoliopsida</taxon>
        <taxon>eudicotyledons</taxon>
        <taxon>Gunneridae</taxon>
        <taxon>Pentapetalae</taxon>
        <taxon>rosids</taxon>
        <taxon>fabids</taxon>
        <taxon>Fabales</taxon>
        <taxon>Fabaceae</taxon>
        <taxon>Papilionoideae</taxon>
        <taxon>50 kb inversion clade</taxon>
        <taxon>NPAAA clade</taxon>
        <taxon>Hologalegina</taxon>
        <taxon>IRL clade</taxon>
        <taxon>Trifolieae</taxon>
        <taxon>Medicago</taxon>
    </lineage>
</organism>
<dbReference type="CDD" id="cd13983">
    <property type="entry name" value="STKc_WNK"/>
    <property type="match status" value="1"/>
</dbReference>
<dbReference type="Proteomes" id="UP000265566">
    <property type="component" value="Chromosome 1"/>
</dbReference>
<dbReference type="FunFam" id="3.30.200.20:FF:000075">
    <property type="entry name" value="Probable serine/threonine-protein kinase WNK1"/>
    <property type="match status" value="1"/>
</dbReference>
<keyword evidence="4" id="KW-0547">Nucleotide-binding</keyword>
<evidence type="ECO:0000313" key="12">
    <source>
        <dbReference type="EMBL" id="RHN80684.1"/>
    </source>
</evidence>
<dbReference type="eggNOG" id="KOG0584">
    <property type="taxonomic scope" value="Eukaryota"/>
</dbReference>
<dbReference type="Pfam" id="PF12202">
    <property type="entry name" value="OSR1_C"/>
    <property type="match status" value="1"/>
</dbReference>
<evidence type="ECO:0000256" key="1">
    <source>
        <dbReference type="ARBA" id="ARBA00012513"/>
    </source>
</evidence>
<dbReference type="InterPro" id="IPR000719">
    <property type="entry name" value="Prot_kinase_dom"/>
</dbReference>
<evidence type="ECO:0000256" key="5">
    <source>
        <dbReference type="ARBA" id="ARBA00022777"/>
    </source>
</evidence>
<dbReference type="HOGENOM" id="CLU_000288_142_2_1"/>
<dbReference type="PANTHER" id="PTHR13902">
    <property type="entry name" value="SERINE/THREONINE-PROTEIN KINASE WNK WITH NO LYSINE -RELATED"/>
    <property type="match status" value="1"/>
</dbReference>
<dbReference type="InterPro" id="IPR024678">
    <property type="entry name" value="Kinase_OSR1/WNK_CCT"/>
</dbReference>
<dbReference type="SUPFAM" id="SSF56112">
    <property type="entry name" value="Protein kinase-like (PK-like)"/>
    <property type="match status" value="1"/>
</dbReference>
<feature type="region of interest" description="Disordered" evidence="9">
    <location>
        <begin position="536"/>
        <end position="559"/>
    </location>
</feature>
<evidence type="ECO:0000256" key="7">
    <source>
        <dbReference type="ARBA" id="ARBA00047899"/>
    </source>
</evidence>
<dbReference type="EC" id="2.7.11.1" evidence="1"/>
<evidence type="ECO:0000256" key="4">
    <source>
        <dbReference type="ARBA" id="ARBA00022741"/>
    </source>
</evidence>
<gene>
    <name evidence="13" type="primary">11410726</name>
    <name evidence="11" type="ordered locus">MTR_1g081330</name>
    <name evidence="12" type="ORF">MtrunA17_Chr1g0190951</name>
</gene>
<evidence type="ECO:0000256" key="2">
    <source>
        <dbReference type="ARBA" id="ARBA00022527"/>
    </source>
</evidence>
<evidence type="ECO:0000313" key="13">
    <source>
        <dbReference type="EnsemblPlants" id="AES61269"/>
    </source>
</evidence>
<dbReference type="PROSITE" id="PS50011">
    <property type="entry name" value="PROTEIN_KINASE_DOM"/>
    <property type="match status" value="1"/>
</dbReference>
<reference evidence="11 14" key="2">
    <citation type="journal article" date="2014" name="BMC Genomics">
        <title>An improved genome release (version Mt4.0) for the model legume Medicago truncatula.</title>
        <authorList>
            <person name="Tang H."/>
            <person name="Krishnakumar V."/>
            <person name="Bidwell S."/>
            <person name="Rosen B."/>
            <person name="Chan A."/>
            <person name="Zhou S."/>
            <person name="Gentzbittel L."/>
            <person name="Childs K.L."/>
            <person name="Yandell M."/>
            <person name="Gundlach H."/>
            <person name="Mayer K.F."/>
            <person name="Schwartz D.C."/>
            <person name="Town C.D."/>
        </authorList>
    </citation>
    <scope>GENOME REANNOTATION</scope>
    <source>
        <strain evidence="13 14">cv. Jemalong A17</strain>
    </source>
</reference>
<dbReference type="ExpressionAtlas" id="G7I7D3">
    <property type="expression patterns" value="differential"/>
</dbReference>
<dbReference type="InterPro" id="IPR011009">
    <property type="entry name" value="Kinase-like_dom_sf"/>
</dbReference>
<dbReference type="Gene3D" id="1.10.510.10">
    <property type="entry name" value="Transferase(Phosphotransferase) domain 1"/>
    <property type="match status" value="1"/>
</dbReference>
<keyword evidence="14" id="KW-1185">Reference proteome</keyword>
<evidence type="ECO:0000313" key="11">
    <source>
        <dbReference type="EMBL" id="AES61269.1"/>
    </source>
</evidence>
<reference evidence="12" key="4">
    <citation type="journal article" date="2018" name="Nat. Plants">
        <title>Whole-genome landscape of Medicago truncatula symbiotic genes.</title>
        <authorList>
            <person name="Pecrix Y."/>
            <person name="Gamas P."/>
            <person name="Carrere S."/>
        </authorList>
    </citation>
    <scope>NUCLEOTIDE SEQUENCE</scope>
    <source>
        <tissue evidence="12">Leaves</tissue>
    </source>
</reference>
<reference evidence="13" key="3">
    <citation type="submission" date="2015-04" db="UniProtKB">
        <authorList>
            <consortium name="EnsemblPlants"/>
        </authorList>
    </citation>
    <scope>IDENTIFICATION</scope>
    <source>
        <strain evidence="13">cv. Jemalong A17</strain>
    </source>
</reference>
<dbReference type="EMBL" id="CM001217">
    <property type="protein sequence ID" value="AES61269.1"/>
    <property type="molecule type" value="Genomic_DNA"/>
</dbReference>
<dbReference type="GO" id="GO:0035556">
    <property type="term" value="P:intracellular signal transduction"/>
    <property type="evidence" value="ECO:0000318"/>
    <property type="project" value="GO_Central"/>
</dbReference>
<dbReference type="STRING" id="3880.G7I7D3"/>
<evidence type="ECO:0000259" key="10">
    <source>
        <dbReference type="PROSITE" id="PS50011"/>
    </source>
</evidence>
<reference evidence="11 14" key="1">
    <citation type="journal article" date="2011" name="Nature">
        <title>The Medicago genome provides insight into the evolution of rhizobial symbioses.</title>
        <authorList>
            <person name="Young N.D."/>
            <person name="Debelle F."/>
            <person name="Oldroyd G.E."/>
            <person name="Geurts R."/>
            <person name="Cannon S.B."/>
            <person name="Udvardi M.K."/>
            <person name="Benedito V.A."/>
            <person name="Mayer K.F."/>
            <person name="Gouzy J."/>
            <person name="Schoof H."/>
            <person name="Van de Peer Y."/>
            <person name="Proost S."/>
            <person name="Cook D.R."/>
            <person name="Meyers B.C."/>
            <person name="Spannagl M."/>
            <person name="Cheung F."/>
            <person name="De Mita S."/>
            <person name="Krishnakumar V."/>
            <person name="Gundlach H."/>
            <person name="Zhou S."/>
            <person name="Mudge J."/>
            <person name="Bharti A.K."/>
            <person name="Murray J.D."/>
            <person name="Naoumkina M.A."/>
            <person name="Rosen B."/>
            <person name="Silverstein K.A."/>
            <person name="Tang H."/>
            <person name="Rombauts S."/>
            <person name="Zhao P.X."/>
            <person name="Zhou P."/>
            <person name="Barbe V."/>
            <person name="Bardou P."/>
            <person name="Bechner M."/>
            <person name="Bellec A."/>
            <person name="Berger A."/>
            <person name="Berges H."/>
            <person name="Bidwell S."/>
            <person name="Bisseling T."/>
            <person name="Choisne N."/>
            <person name="Couloux A."/>
            <person name="Denny R."/>
            <person name="Deshpande S."/>
            <person name="Dai X."/>
            <person name="Doyle J.J."/>
            <person name="Dudez A.M."/>
            <person name="Farmer A.D."/>
            <person name="Fouteau S."/>
            <person name="Franken C."/>
            <person name="Gibelin C."/>
            <person name="Gish J."/>
            <person name="Goldstein S."/>
            <person name="Gonzalez A.J."/>
            <person name="Green P.J."/>
            <person name="Hallab A."/>
            <person name="Hartog M."/>
            <person name="Hua A."/>
            <person name="Humphray S.J."/>
            <person name="Jeong D.H."/>
            <person name="Jing Y."/>
            <person name="Jocker A."/>
            <person name="Kenton S.M."/>
            <person name="Kim D.J."/>
            <person name="Klee K."/>
            <person name="Lai H."/>
            <person name="Lang C."/>
            <person name="Lin S."/>
            <person name="Macmil S.L."/>
            <person name="Magdelenat G."/>
            <person name="Matthews L."/>
            <person name="McCorrison J."/>
            <person name="Monaghan E.L."/>
            <person name="Mun J.H."/>
            <person name="Najar F.Z."/>
            <person name="Nicholson C."/>
            <person name="Noirot C."/>
            <person name="O'Bleness M."/>
            <person name="Paule C.R."/>
            <person name="Poulain J."/>
            <person name="Prion F."/>
            <person name="Qin B."/>
            <person name="Qu C."/>
            <person name="Retzel E.F."/>
            <person name="Riddle C."/>
            <person name="Sallet E."/>
            <person name="Samain S."/>
            <person name="Samson N."/>
            <person name="Sanders I."/>
            <person name="Saurat O."/>
            <person name="Scarpelli C."/>
            <person name="Schiex T."/>
            <person name="Segurens B."/>
            <person name="Severin A.J."/>
            <person name="Sherrier D.J."/>
            <person name="Shi R."/>
            <person name="Sims S."/>
            <person name="Singer S.R."/>
            <person name="Sinharoy S."/>
            <person name="Sterck L."/>
            <person name="Viollet A."/>
            <person name="Wang B.B."/>
            <person name="Wang K."/>
            <person name="Wang M."/>
            <person name="Wang X."/>
            <person name="Warfsmann J."/>
            <person name="Weissenbach J."/>
            <person name="White D.D."/>
            <person name="White J.D."/>
            <person name="Wiley G.B."/>
            <person name="Wincker P."/>
            <person name="Xing Y."/>
            <person name="Yang L."/>
            <person name="Yao Z."/>
            <person name="Ying F."/>
            <person name="Zhai J."/>
            <person name="Zhou L."/>
            <person name="Zuber A."/>
            <person name="Denarie J."/>
            <person name="Dixon R.A."/>
            <person name="May G.D."/>
            <person name="Schwartz D.C."/>
            <person name="Rogers J."/>
            <person name="Quetier F."/>
            <person name="Town C.D."/>
            <person name="Roe B.A."/>
        </authorList>
    </citation>
    <scope>NUCLEOTIDE SEQUENCE [LARGE SCALE GENOMIC DNA]</scope>
    <source>
        <strain evidence="11">A17</strain>
        <strain evidence="13 14">cv. Jemalong A17</strain>
    </source>
</reference>
<proteinExistence type="predicted"/>
<evidence type="ECO:0000256" key="8">
    <source>
        <dbReference type="ARBA" id="ARBA00048679"/>
    </source>
</evidence>
<dbReference type="Pfam" id="PF00069">
    <property type="entry name" value="Pkinase"/>
    <property type="match status" value="1"/>
</dbReference>
<dbReference type="Gene3D" id="3.30.200.20">
    <property type="entry name" value="Phosphorylase Kinase, domain 1"/>
    <property type="match status" value="1"/>
</dbReference>
<dbReference type="FunFam" id="1.10.510.10:FF:000046">
    <property type="entry name" value="probable serine/threonine-protein kinase WNK9"/>
    <property type="match status" value="1"/>
</dbReference>
<feature type="domain" description="Protein kinase" evidence="10">
    <location>
        <begin position="24"/>
        <end position="281"/>
    </location>
</feature>
<dbReference type="KEGG" id="mtr:11410726"/>
<comment type="catalytic activity">
    <reaction evidence="7">
        <text>L-threonyl-[protein] + ATP = O-phospho-L-threonyl-[protein] + ADP + H(+)</text>
        <dbReference type="Rhea" id="RHEA:46608"/>
        <dbReference type="Rhea" id="RHEA-COMP:11060"/>
        <dbReference type="Rhea" id="RHEA-COMP:11605"/>
        <dbReference type="ChEBI" id="CHEBI:15378"/>
        <dbReference type="ChEBI" id="CHEBI:30013"/>
        <dbReference type="ChEBI" id="CHEBI:30616"/>
        <dbReference type="ChEBI" id="CHEBI:61977"/>
        <dbReference type="ChEBI" id="CHEBI:456216"/>
        <dbReference type="EC" id="2.7.11.1"/>
    </reaction>
</comment>
<keyword evidence="2" id="KW-0723">Serine/threonine-protein kinase</keyword>
<dbReference type="Proteomes" id="UP000002051">
    <property type="component" value="Unassembled WGS sequence"/>
</dbReference>